<evidence type="ECO:0000256" key="3">
    <source>
        <dbReference type="ARBA" id="ARBA00022837"/>
    </source>
</evidence>
<dbReference type="Gene3D" id="1.10.238.10">
    <property type="entry name" value="EF-hand"/>
    <property type="match status" value="3"/>
</dbReference>
<feature type="domain" description="EF-hand" evidence="5">
    <location>
        <begin position="299"/>
        <end position="334"/>
    </location>
</feature>
<sequence length="388" mass="45793">MKAAFVYLFIALCFIAFVLYSNQPHRLKSKVHRNLHAGRRLVIRKLSIGRDSKHENVAFDPIVASFERKREDRTWEKEYFQEQFKQWSKDSEPGHTHESAPHPQSQPEPAEWDYKDPEDFLNDEEHFNVSSRILTLFPLIDNHPSDGRISLDELQDWHLQAALTEAEHRAIREMEHHDKNHDGMVSFAEYLPHSELEDEANRSMEHGGVGWWKEQFDTADEDGDGLLNAKEFNNFLHPQDSRNPKLHEWLRKQEIRERDHDKDGKLNFKEFEEGIYDIIKLHDEGEALHSSSDSDSSARREANAKRRFLELDKNKDGFLTEDELVPIMDNLHPGEAYYAKQQAEYLISQADTNKDGYLTIEEMLENPYIFYSTAFAYEDYEEYYHDEF</sequence>
<evidence type="ECO:0000259" key="5">
    <source>
        <dbReference type="PROSITE" id="PS50222"/>
    </source>
</evidence>
<dbReference type="EMBL" id="CM035417">
    <property type="protein sequence ID" value="KAH7424164.1"/>
    <property type="molecule type" value="Genomic_DNA"/>
</dbReference>
<evidence type="ECO:0000313" key="6">
    <source>
        <dbReference type="EMBL" id="KAH7424164.1"/>
    </source>
</evidence>
<proteinExistence type="predicted"/>
<dbReference type="InterPro" id="IPR018247">
    <property type="entry name" value="EF_Hand_1_Ca_BS"/>
</dbReference>
<feature type="region of interest" description="Disordered" evidence="4">
    <location>
        <begin position="86"/>
        <end position="116"/>
    </location>
</feature>
<dbReference type="OMA" id="HELTQWN"/>
<dbReference type="GO" id="GO:0005783">
    <property type="term" value="C:endoplasmic reticulum"/>
    <property type="evidence" value="ECO:0007669"/>
    <property type="project" value="TreeGrafter"/>
</dbReference>
<dbReference type="PANTHER" id="PTHR10827">
    <property type="entry name" value="RETICULOCALBIN"/>
    <property type="match status" value="1"/>
</dbReference>
<dbReference type="OrthoDB" id="293868at2759"/>
<dbReference type="Pfam" id="PF13499">
    <property type="entry name" value="EF-hand_7"/>
    <property type="match status" value="2"/>
</dbReference>
<dbReference type="InterPro" id="IPR011992">
    <property type="entry name" value="EF-hand-dom_pair"/>
</dbReference>
<protein>
    <recommendedName>
        <fullName evidence="5">EF-hand domain-containing protein</fullName>
    </recommendedName>
</protein>
<dbReference type="Proteomes" id="UP000825935">
    <property type="component" value="Chromosome 12"/>
</dbReference>
<comment type="caution">
    <text evidence="6">The sequence shown here is derived from an EMBL/GenBank/DDBJ whole genome shotgun (WGS) entry which is preliminary data.</text>
</comment>
<reference evidence="6" key="1">
    <citation type="submission" date="2021-08" db="EMBL/GenBank/DDBJ databases">
        <title>WGS assembly of Ceratopteris richardii.</title>
        <authorList>
            <person name="Marchant D.B."/>
            <person name="Chen G."/>
            <person name="Jenkins J."/>
            <person name="Shu S."/>
            <person name="Leebens-Mack J."/>
            <person name="Grimwood J."/>
            <person name="Schmutz J."/>
            <person name="Soltis P."/>
            <person name="Soltis D."/>
            <person name="Chen Z.-H."/>
        </authorList>
    </citation>
    <scope>NUCLEOTIDE SEQUENCE</scope>
    <source>
        <strain evidence="6">Whitten #5841</strain>
        <tissue evidence="6">Leaf</tissue>
    </source>
</reference>
<keyword evidence="2" id="KW-0677">Repeat</keyword>
<evidence type="ECO:0000256" key="2">
    <source>
        <dbReference type="ARBA" id="ARBA00022737"/>
    </source>
</evidence>
<feature type="domain" description="EF-hand" evidence="5">
    <location>
        <begin position="338"/>
        <end position="373"/>
    </location>
</feature>
<dbReference type="SMART" id="SM00054">
    <property type="entry name" value="EFh"/>
    <property type="match status" value="5"/>
</dbReference>
<gene>
    <name evidence="6" type="ORF">KP509_12G093400</name>
</gene>
<keyword evidence="1" id="KW-0479">Metal-binding</keyword>
<keyword evidence="3" id="KW-0106">Calcium</keyword>
<dbReference type="InterPro" id="IPR002048">
    <property type="entry name" value="EF_hand_dom"/>
</dbReference>
<accession>A0A8T2TRX1</accession>
<dbReference type="PROSITE" id="PS00018">
    <property type="entry name" value="EF_HAND_1"/>
    <property type="match status" value="5"/>
</dbReference>
<dbReference type="PROSITE" id="PS50222">
    <property type="entry name" value="EF_HAND_2"/>
    <property type="match status" value="3"/>
</dbReference>
<name>A0A8T2TRX1_CERRI</name>
<evidence type="ECO:0000256" key="4">
    <source>
        <dbReference type="SAM" id="MobiDB-lite"/>
    </source>
</evidence>
<evidence type="ECO:0000256" key="1">
    <source>
        <dbReference type="ARBA" id="ARBA00022723"/>
    </source>
</evidence>
<dbReference type="GO" id="GO:0005509">
    <property type="term" value="F:calcium ion binding"/>
    <property type="evidence" value="ECO:0007669"/>
    <property type="project" value="InterPro"/>
</dbReference>
<evidence type="ECO:0000313" key="7">
    <source>
        <dbReference type="Proteomes" id="UP000825935"/>
    </source>
</evidence>
<dbReference type="AlphaFoldDB" id="A0A8T2TRX1"/>
<dbReference type="SUPFAM" id="SSF47473">
    <property type="entry name" value="EF-hand"/>
    <property type="match status" value="2"/>
</dbReference>
<dbReference type="PANTHER" id="PTHR10827:SF98">
    <property type="entry name" value="45 KDA CALCIUM-BINDING PROTEIN"/>
    <property type="match status" value="1"/>
</dbReference>
<feature type="domain" description="EF-hand" evidence="5">
    <location>
        <begin position="212"/>
        <end position="242"/>
    </location>
</feature>
<keyword evidence="7" id="KW-1185">Reference proteome</keyword>
<organism evidence="6 7">
    <name type="scientific">Ceratopteris richardii</name>
    <name type="common">Triangle waterfern</name>
    <dbReference type="NCBI Taxonomy" id="49495"/>
    <lineage>
        <taxon>Eukaryota</taxon>
        <taxon>Viridiplantae</taxon>
        <taxon>Streptophyta</taxon>
        <taxon>Embryophyta</taxon>
        <taxon>Tracheophyta</taxon>
        <taxon>Polypodiopsida</taxon>
        <taxon>Polypodiidae</taxon>
        <taxon>Polypodiales</taxon>
        <taxon>Pteridineae</taxon>
        <taxon>Pteridaceae</taxon>
        <taxon>Parkerioideae</taxon>
        <taxon>Ceratopteris</taxon>
    </lineage>
</organism>
<feature type="compositionally biased region" description="Basic and acidic residues" evidence="4">
    <location>
        <begin position="87"/>
        <end position="100"/>
    </location>
</feature>